<protein>
    <submittedName>
        <fullName evidence="2">Uncharacterized protein</fullName>
    </submittedName>
</protein>
<dbReference type="AlphaFoldDB" id="G4Y9V9"/>
<organism evidence="2">
    <name type="scientific">Treubia lacunosa</name>
    <dbReference type="NCBI Taxonomy" id="93845"/>
    <lineage>
        <taxon>Eukaryota</taxon>
        <taxon>Viridiplantae</taxon>
        <taxon>Streptophyta</taxon>
        <taxon>Embryophyta</taxon>
        <taxon>Marchantiophyta</taxon>
        <taxon>Haplomitriopsida</taxon>
        <taxon>Treubiidae</taxon>
        <taxon>Treubiales</taxon>
        <taxon>Treubiaceae</taxon>
        <taxon>Treubia</taxon>
    </lineage>
</organism>
<keyword evidence="1" id="KW-0812">Transmembrane</keyword>
<proteinExistence type="predicted"/>
<keyword evidence="1" id="KW-1133">Transmembrane helix</keyword>
<dbReference type="GeneID" id="11272052"/>
<evidence type="ECO:0000256" key="1">
    <source>
        <dbReference type="SAM" id="Phobius"/>
    </source>
</evidence>
<evidence type="ECO:0000313" key="2">
    <source>
        <dbReference type="EMBL" id="AEH99756.1"/>
    </source>
</evidence>
<gene>
    <name evidence="2" type="primary">ORF197</name>
    <name evidence="2" type="ORF">TrlaMp61</name>
</gene>
<geneLocation type="mitochondrion" evidence="2"/>
<reference evidence="2" key="1">
    <citation type="journal article" date="2011" name="PLoS ONE">
        <title>The Mitochondrial Genomes of the Early Land Plants Treubia lacunosa and Anomodon rugelii: Dynamic and Conservative Evolution.</title>
        <authorList>
            <person name="Liu Y."/>
            <person name="Xue J.Y."/>
            <person name="Wang B."/>
            <person name="Li L."/>
            <person name="Qiu Y.L."/>
        </authorList>
    </citation>
    <scope>NUCLEOTIDE SEQUENCE</scope>
</reference>
<accession>G4Y9V9</accession>
<feature type="transmembrane region" description="Helical" evidence="1">
    <location>
        <begin position="138"/>
        <end position="163"/>
    </location>
</feature>
<keyword evidence="2" id="KW-0496">Mitochondrion</keyword>
<dbReference type="RefSeq" id="YP_004927708.1">
    <property type="nucleotide sequence ID" value="NC_016122.1"/>
</dbReference>
<sequence>MVIYNIRFLNYSIISQLGNRYFYFEGRETYATRARDSKNESNPAVTKPKIVGRPRKRVAKVLSLENSDATSGKVKPSEVQFDTKTKEGIMNRVKAYQIARIFKNLNLVRYILDMSTKPIYSNPTIQNISIWVRWSRSIYRIVIIIYHVLINLGFISFLLWLFISIYKAVGSFLSLLLSAPSHKLSMFIPNIKSMFSF</sequence>
<dbReference type="EMBL" id="JF973315">
    <property type="protein sequence ID" value="AEH99756.1"/>
    <property type="molecule type" value="Genomic_DNA"/>
</dbReference>
<name>G4Y9V9_9MARC</name>
<keyword evidence="1" id="KW-0472">Membrane</keyword>